<evidence type="ECO:0000256" key="2">
    <source>
        <dbReference type="SAM" id="MobiDB-lite"/>
    </source>
</evidence>
<reference evidence="5 6" key="1">
    <citation type="submission" date="2019-10" db="EMBL/GenBank/DDBJ databases">
        <authorList>
            <person name="Palmer J.M."/>
        </authorList>
    </citation>
    <scope>NUCLEOTIDE SEQUENCE [LARGE SCALE GENOMIC DNA]</scope>
    <source>
        <strain evidence="5 6">TWF718</strain>
    </source>
</reference>
<dbReference type="InterPro" id="IPR005556">
    <property type="entry name" value="SUN"/>
</dbReference>
<protein>
    <submittedName>
        <fullName evidence="5">Uncharacterized protein</fullName>
    </submittedName>
</protein>
<dbReference type="Pfam" id="PF03856">
    <property type="entry name" value="SUN"/>
    <property type="match status" value="1"/>
</dbReference>
<feature type="compositionally biased region" description="Basic residues" evidence="2">
    <location>
        <begin position="40"/>
        <end position="52"/>
    </location>
</feature>
<evidence type="ECO:0000256" key="3">
    <source>
        <dbReference type="SAM" id="Phobius"/>
    </source>
</evidence>
<evidence type="ECO:0000256" key="4">
    <source>
        <dbReference type="SAM" id="SignalP"/>
    </source>
</evidence>
<organism evidence="5 6">
    <name type="scientific">Orbilia javanica</name>
    <dbReference type="NCBI Taxonomy" id="47235"/>
    <lineage>
        <taxon>Eukaryota</taxon>
        <taxon>Fungi</taxon>
        <taxon>Dikarya</taxon>
        <taxon>Ascomycota</taxon>
        <taxon>Pezizomycotina</taxon>
        <taxon>Orbiliomycetes</taxon>
        <taxon>Orbiliales</taxon>
        <taxon>Orbiliaceae</taxon>
        <taxon>Orbilia</taxon>
    </lineage>
</organism>
<keyword evidence="3" id="KW-0812">Transmembrane</keyword>
<keyword evidence="6" id="KW-1185">Reference proteome</keyword>
<evidence type="ECO:0000313" key="6">
    <source>
        <dbReference type="Proteomes" id="UP001313282"/>
    </source>
</evidence>
<comment type="similarity">
    <text evidence="1">Belongs to the SUN family.</text>
</comment>
<dbReference type="EMBL" id="JAVHNR010000005">
    <property type="protein sequence ID" value="KAK6342561.1"/>
    <property type="molecule type" value="Genomic_DNA"/>
</dbReference>
<evidence type="ECO:0000313" key="5">
    <source>
        <dbReference type="EMBL" id="KAK6342561.1"/>
    </source>
</evidence>
<dbReference type="Proteomes" id="UP001313282">
    <property type="component" value="Unassembled WGS sequence"/>
</dbReference>
<evidence type="ECO:0000256" key="1">
    <source>
        <dbReference type="ARBA" id="ARBA00010579"/>
    </source>
</evidence>
<name>A0AAN8MPN8_9PEZI</name>
<proteinExistence type="inferred from homology"/>
<feature type="compositionally biased region" description="Low complexity" evidence="2">
    <location>
        <begin position="363"/>
        <end position="452"/>
    </location>
</feature>
<feature type="chain" id="PRO_5042986495" evidence="4">
    <location>
        <begin position="26"/>
        <end position="539"/>
    </location>
</feature>
<feature type="region of interest" description="Disordered" evidence="2">
    <location>
        <begin position="494"/>
        <end position="515"/>
    </location>
</feature>
<feature type="compositionally biased region" description="Basic and acidic residues" evidence="2">
    <location>
        <begin position="56"/>
        <end position="65"/>
    </location>
</feature>
<feature type="compositionally biased region" description="Polar residues" evidence="2">
    <location>
        <begin position="494"/>
        <end position="513"/>
    </location>
</feature>
<dbReference type="PANTHER" id="PTHR31654:SF0">
    <property type="entry name" value="SECRETED BETA-GLUCOSIDASE ADG3-RELATED"/>
    <property type="match status" value="1"/>
</dbReference>
<sequence>MRLLEASTLVKGSLLTAIVLPSVLASEVSLSASLPALRRHNHAHHHQRKHLTPKTDNAKPIDKRNGGRSCKFPDKNNMVAVAKSQMNGGWALPPDQPCQPGMYCPYACPPGYLMGQWDPDAIEYTYPQSMNGGLLCDNDGEVSVPFPEKEFCYPGAGTFLANNLLSEPVAICQTVLPGREDMLIPTLVSPNGFATLAVPGPEYWCATAAHYYINPPGVSVEEGCIWGSTAHPRGNWAPYVAGANIDDNGNTFTKIGWNPIYLEPTTPFRNERPDWGIKIVCEEGKQCNGLPCIIDPATDAVNEVNGDGGSSTNGAGGANFCVVTAPKGSKAILVTFPAGKGDDDSAGVPVGEVELPSSDPETSEATPDPTTTTTEEGTTTTEEQLTTTEEPPTTTSTTEEPTSSSTSTPSSTSTTESSTSTIPSTTTESSTSTTEESTTESSTSTTAESSTTTTVDYVYSVASVRNTTSSKPYTPTLTPVNQGLANATADASLFTNGASSTGDVAQPSPSQTKEGAASIFGPSILALGIVAIAHAVFAL</sequence>
<feature type="signal peptide" evidence="4">
    <location>
        <begin position="1"/>
        <end position="25"/>
    </location>
</feature>
<dbReference type="PANTHER" id="PTHR31654">
    <property type="entry name" value="SECRETED BETA-GLUCOSIDASE ADG3-RELATED"/>
    <property type="match status" value="1"/>
</dbReference>
<feature type="region of interest" description="Disordered" evidence="2">
    <location>
        <begin position="40"/>
        <end position="69"/>
    </location>
</feature>
<keyword evidence="3" id="KW-0472">Membrane</keyword>
<comment type="caution">
    <text evidence="5">The sequence shown here is derived from an EMBL/GenBank/DDBJ whole genome shotgun (WGS) entry which is preliminary data.</text>
</comment>
<feature type="transmembrane region" description="Helical" evidence="3">
    <location>
        <begin position="516"/>
        <end position="537"/>
    </location>
</feature>
<dbReference type="AlphaFoldDB" id="A0AAN8MPN8"/>
<accession>A0AAN8MPN8</accession>
<gene>
    <name evidence="5" type="ORF">TWF718_007964</name>
</gene>
<keyword evidence="4" id="KW-0732">Signal</keyword>
<dbReference type="InterPro" id="IPR053088">
    <property type="entry name" value="Beta-glucosidase/SUN-like"/>
</dbReference>
<keyword evidence="3" id="KW-1133">Transmembrane helix</keyword>
<feature type="region of interest" description="Disordered" evidence="2">
    <location>
        <begin position="340"/>
        <end position="452"/>
    </location>
</feature>